<dbReference type="EMBL" id="PDKO01000002">
    <property type="protein sequence ID" value="RXJ63917.1"/>
    <property type="molecule type" value="Genomic_DNA"/>
</dbReference>
<evidence type="ECO:0000256" key="3">
    <source>
        <dbReference type="ARBA" id="ARBA00022840"/>
    </source>
</evidence>
<dbReference type="InterPro" id="IPR051120">
    <property type="entry name" value="ABC_AA/LPS_Transport"/>
</dbReference>
<dbReference type="CDD" id="cd03219">
    <property type="entry name" value="ABC_Mj1267_LivG_branched"/>
    <property type="match status" value="1"/>
</dbReference>
<evidence type="ECO:0000313" key="6">
    <source>
        <dbReference type="Proteomes" id="UP000290191"/>
    </source>
</evidence>
<evidence type="ECO:0000256" key="1">
    <source>
        <dbReference type="ARBA" id="ARBA00022448"/>
    </source>
</evidence>
<feature type="domain" description="ABC transporter" evidence="4">
    <location>
        <begin position="22"/>
        <end position="262"/>
    </location>
</feature>
<dbReference type="Pfam" id="PF12399">
    <property type="entry name" value="BCA_ABC_TP_C"/>
    <property type="match status" value="1"/>
</dbReference>
<evidence type="ECO:0000256" key="2">
    <source>
        <dbReference type="ARBA" id="ARBA00022741"/>
    </source>
</evidence>
<dbReference type="Proteomes" id="UP000290191">
    <property type="component" value="Unassembled WGS sequence"/>
</dbReference>
<reference evidence="5 6" key="1">
    <citation type="submission" date="2017-10" db="EMBL/GenBank/DDBJ databases">
        <title>Genomics of the genus Arcobacter.</title>
        <authorList>
            <person name="Perez-Cataluna A."/>
            <person name="Figueras M.J."/>
        </authorList>
    </citation>
    <scope>NUCLEOTIDE SEQUENCE [LARGE SCALE GENOMIC DNA]</scope>
    <source>
        <strain evidence="5 6">DSM 24636</strain>
    </source>
</reference>
<dbReference type="PROSITE" id="PS50893">
    <property type="entry name" value="ABC_TRANSPORTER_2"/>
    <property type="match status" value="1"/>
</dbReference>
<dbReference type="InterPro" id="IPR017781">
    <property type="entry name" value="ABC_transptr_urea_ATP-bd_UrtD"/>
</dbReference>
<keyword evidence="1" id="KW-0813">Transport</keyword>
<keyword evidence="6" id="KW-1185">Reference proteome</keyword>
<dbReference type="STRING" id="877500.GCA_000935065_03090"/>
<protein>
    <submittedName>
        <fullName evidence="5">Urea ABC transporter ATP-binding protein UrtD</fullName>
    </submittedName>
</protein>
<accession>A0A4Q0Y1J1</accession>
<dbReference type="NCBIfam" id="TIGR03411">
    <property type="entry name" value="urea_trans_UrtD"/>
    <property type="match status" value="1"/>
</dbReference>
<dbReference type="Gene3D" id="3.40.50.300">
    <property type="entry name" value="P-loop containing nucleotide triphosphate hydrolases"/>
    <property type="match status" value="1"/>
</dbReference>
<dbReference type="PANTHER" id="PTHR45772">
    <property type="entry name" value="CONSERVED COMPONENT OF ABC TRANSPORTER FOR NATURAL AMINO ACIDS-RELATED"/>
    <property type="match status" value="1"/>
</dbReference>
<organism evidence="5 6">
    <name type="scientific">Halarcobacter anaerophilus</name>
    <dbReference type="NCBI Taxonomy" id="877500"/>
    <lineage>
        <taxon>Bacteria</taxon>
        <taxon>Pseudomonadati</taxon>
        <taxon>Campylobacterota</taxon>
        <taxon>Epsilonproteobacteria</taxon>
        <taxon>Campylobacterales</taxon>
        <taxon>Arcobacteraceae</taxon>
        <taxon>Halarcobacter</taxon>
    </lineage>
</organism>
<dbReference type="AlphaFoldDB" id="A0A4Q0Y1J1"/>
<dbReference type="InterPro" id="IPR027417">
    <property type="entry name" value="P-loop_NTPase"/>
</dbReference>
<dbReference type="OrthoDB" id="9781337at2"/>
<dbReference type="GO" id="GO:0016887">
    <property type="term" value="F:ATP hydrolysis activity"/>
    <property type="evidence" value="ECO:0007669"/>
    <property type="project" value="InterPro"/>
</dbReference>
<dbReference type="SUPFAM" id="SSF52540">
    <property type="entry name" value="P-loop containing nucleoside triphosphate hydrolases"/>
    <property type="match status" value="1"/>
</dbReference>
<gene>
    <name evidence="5" type="primary">urtD</name>
    <name evidence="5" type="ORF">CRV06_02950</name>
</gene>
<sequence>MLLLKQNQEQNVGELKKGDRILYLDDVTVSFDGFKALNSLSLSIEYEELRCIIGANGAGKSTMMDVITGKTKPDKGDVIFGQAANLLEMDEPTIAEIGIGRKFQKPTVFEGHTIFENLELAMKDDKRFFKTLFAKLSGEQKNKIEQTMELIGLKEHYHNKASILSHGQKQWLEIGMLLMQSPKLLLVDEPVAGMTPGEVEKTGEILTDLSKRHSVVVVEHDMEFIRSIAKKVTVLHEGSVLAEGSMKDVQNNEKVRKVYLGE</sequence>
<dbReference type="GO" id="GO:0005524">
    <property type="term" value="F:ATP binding"/>
    <property type="evidence" value="ECO:0007669"/>
    <property type="project" value="UniProtKB-KW"/>
</dbReference>
<keyword evidence="3 5" id="KW-0067">ATP-binding</keyword>
<dbReference type="GO" id="GO:0005886">
    <property type="term" value="C:plasma membrane"/>
    <property type="evidence" value="ECO:0007669"/>
    <property type="project" value="TreeGrafter"/>
</dbReference>
<evidence type="ECO:0000313" key="5">
    <source>
        <dbReference type="EMBL" id="RXJ63917.1"/>
    </source>
</evidence>
<dbReference type="InterPro" id="IPR003439">
    <property type="entry name" value="ABC_transporter-like_ATP-bd"/>
</dbReference>
<comment type="caution">
    <text evidence="5">The sequence shown here is derived from an EMBL/GenBank/DDBJ whole genome shotgun (WGS) entry which is preliminary data.</text>
</comment>
<evidence type="ECO:0000259" key="4">
    <source>
        <dbReference type="PROSITE" id="PS50893"/>
    </source>
</evidence>
<name>A0A4Q0Y1J1_9BACT</name>
<dbReference type="InterPro" id="IPR032823">
    <property type="entry name" value="BCA_ABC_TP_C"/>
</dbReference>
<dbReference type="PANTHER" id="PTHR45772:SF8">
    <property type="entry name" value="HIGH-AFFINITY BRANCHED-CHAIN AMINO ACID TRANSPORT ATP-BINDING PROTEIN"/>
    <property type="match status" value="1"/>
</dbReference>
<dbReference type="Pfam" id="PF00005">
    <property type="entry name" value="ABC_tran"/>
    <property type="match status" value="1"/>
</dbReference>
<proteinExistence type="predicted"/>
<keyword evidence="2" id="KW-0547">Nucleotide-binding</keyword>
<dbReference type="RefSeq" id="WP_129081285.1">
    <property type="nucleotide sequence ID" value="NZ_CP041070.1"/>
</dbReference>